<name>A0A1H4GHH3_9BACE</name>
<dbReference type="SUPFAM" id="SSF52540">
    <property type="entry name" value="P-loop containing nucleoside triphosphate hydrolases"/>
    <property type="match status" value="1"/>
</dbReference>
<dbReference type="AlphaFoldDB" id="A0A1H4GHH3"/>
<proteinExistence type="predicted"/>
<dbReference type="EMBL" id="FNRP01000029">
    <property type="protein sequence ID" value="SEB08460.1"/>
    <property type="molecule type" value="Genomic_DNA"/>
</dbReference>
<dbReference type="Pfam" id="PF09820">
    <property type="entry name" value="AAA-ATPase_like"/>
    <property type="match status" value="1"/>
</dbReference>
<gene>
    <name evidence="2" type="ORF">GAZ43_17230</name>
    <name evidence="3" type="ORF">SAMN04487924_12926</name>
    <name evidence="4" type="ORF">SAMN05216250_105153</name>
</gene>
<evidence type="ECO:0000259" key="1">
    <source>
        <dbReference type="Pfam" id="PF09820"/>
    </source>
</evidence>
<evidence type="ECO:0000313" key="7">
    <source>
        <dbReference type="Proteomes" id="UP000438288"/>
    </source>
</evidence>
<organism evidence="3 5">
    <name type="scientific">Bacteroides xylanisolvens</name>
    <dbReference type="NCBI Taxonomy" id="371601"/>
    <lineage>
        <taxon>Bacteria</taxon>
        <taxon>Pseudomonadati</taxon>
        <taxon>Bacteroidota</taxon>
        <taxon>Bacteroidia</taxon>
        <taxon>Bacteroidales</taxon>
        <taxon>Bacteroidaceae</taxon>
        <taxon>Bacteroides</taxon>
    </lineage>
</organism>
<dbReference type="GO" id="GO:0005524">
    <property type="term" value="F:ATP binding"/>
    <property type="evidence" value="ECO:0007669"/>
    <property type="project" value="UniProtKB-KW"/>
</dbReference>
<evidence type="ECO:0000313" key="4">
    <source>
        <dbReference type="EMBL" id="SFM47942.1"/>
    </source>
</evidence>
<dbReference type="Pfam" id="PF08011">
    <property type="entry name" value="PDDEXK_9"/>
    <property type="match status" value="1"/>
</dbReference>
<dbReference type="InterPro" id="IPR027417">
    <property type="entry name" value="P-loop_NTPase"/>
</dbReference>
<dbReference type="EMBL" id="WDCP01000046">
    <property type="protein sequence ID" value="KAB6337832.1"/>
    <property type="molecule type" value="Genomic_DNA"/>
</dbReference>
<keyword evidence="2" id="KW-0547">Nucleotide-binding</keyword>
<dbReference type="EMBL" id="FOUM01000005">
    <property type="protein sequence ID" value="SFM47942.1"/>
    <property type="molecule type" value="Genomic_DNA"/>
</dbReference>
<evidence type="ECO:0000313" key="6">
    <source>
        <dbReference type="Proteomes" id="UP000183766"/>
    </source>
</evidence>
<evidence type="ECO:0000313" key="3">
    <source>
        <dbReference type="EMBL" id="SEB08460.1"/>
    </source>
</evidence>
<dbReference type="RefSeq" id="WP_008643449.1">
    <property type="nucleotide sequence ID" value="NZ_CP103098.1"/>
</dbReference>
<evidence type="ECO:0000313" key="5">
    <source>
        <dbReference type="Proteomes" id="UP000183040"/>
    </source>
</evidence>
<dbReference type="PANTHER" id="PTHR34825:SF1">
    <property type="entry name" value="AAA-ATPASE-LIKE DOMAIN-CONTAINING PROTEIN"/>
    <property type="match status" value="1"/>
</dbReference>
<dbReference type="Proteomes" id="UP000183040">
    <property type="component" value="Unassembled WGS sequence"/>
</dbReference>
<dbReference type="Proteomes" id="UP000183766">
    <property type="component" value="Unassembled WGS sequence"/>
</dbReference>
<feature type="domain" description="AAA-ATPase-like" evidence="1">
    <location>
        <begin position="15"/>
        <end position="211"/>
    </location>
</feature>
<evidence type="ECO:0000313" key="2">
    <source>
        <dbReference type="EMBL" id="KAB6337832.1"/>
    </source>
</evidence>
<reference evidence="2 7" key="2">
    <citation type="journal article" date="2019" name="Nat. Med.">
        <title>A library of human gut bacterial isolates paired with longitudinal multiomics data enables mechanistic microbiome research.</title>
        <authorList>
            <person name="Poyet M."/>
            <person name="Groussin M."/>
            <person name="Gibbons S.M."/>
            <person name="Avila-Pacheco J."/>
            <person name="Jiang X."/>
            <person name="Kearney S.M."/>
            <person name="Perrotta A.R."/>
            <person name="Berdy B."/>
            <person name="Zhao S."/>
            <person name="Lieberman T.D."/>
            <person name="Swanson P.K."/>
            <person name="Smith M."/>
            <person name="Roesemann S."/>
            <person name="Alexander J.E."/>
            <person name="Rich S.A."/>
            <person name="Livny J."/>
            <person name="Vlamakis H."/>
            <person name="Clish C."/>
            <person name="Bullock K."/>
            <person name="Deik A."/>
            <person name="Scott J."/>
            <person name="Pierce K.A."/>
            <person name="Xavier R.J."/>
            <person name="Alm E.J."/>
        </authorList>
    </citation>
    <scope>NUCLEOTIDE SEQUENCE [LARGE SCALE GENOMIC DNA]</scope>
    <source>
        <strain evidence="2 7">BIOML-A16</strain>
    </source>
</reference>
<accession>A0A1H4GHH3</accession>
<sequence length="528" mass="61108">MDIMDRLKGPRRNLPIGIQSFERLRRDGYLYVDKTAFVYELASTGNPYFLSRPRRFGKSLLLSTLEAYFCGKKELFEGLAIEQLETEWNEHAVLHLDLNAEDYSEIEGLRNGLELQLRSWEKVYGTSEEGLSYSGRFMQVIKEAYRQTGRGVVVLIDEYDKPLLRSMHNPELQDKFREMLTAFYTVLKSADPWLRFVFITGVTKFAQMGIFSTLNQLIDISFDPQYNALCGMTRPEIEANFVPELERLAERNGLTKEDCMAYLTRMYDGYHFNYVRKEGMYNPFSILNVLRSGMFENYWFASGTPTFLAEMLKKTHYDLRELDGLEVTAASLTDDRADVNNPVPMIYQSGYLTIKGYDTEVRLYKLGYPNDEVKYGFLNFITPFYTSLDESKAPFYIGQFVKELRAGDVEAFLTRLRAFFADFPYELNDKTERHYQVVFYLVFKLLGQFINAEVQSALGRADAVVKTANAVYVFEFKLNGTAEEALAQIDNRGYLIPYTTNGCRIVKIGAEFSKEERNLSRWLVEEEG</sequence>
<protein>
    <submittedName>
        <fullName evidence="2">ATP-binding protein</fullName>
    </submittedName>
    <submittedName>
        <fullName evidence="3">PD-(D/E)XK nuclease superfamily protein</fullName>
    </submittedName>
</protein>
<dbReference type="PANTHER" id="PTHR34825">
    <property type="entry name" value="CONSERVED PROTEIN, WITH A WEAK D-GALACTARATE DEHYDRATASE/ALTRONATE HYDROLASE DOMAIN"/>
    <property type="match status" value="1"/>
</dbReference>
<dbReference type="Proteomes" id="UP000438288">
    <property type="component" value="Unassembled WGS sequence"/>
</dbReference>
<reference evidence="5 6" key="1">
    <citation type="submission" date="2016-10" db="EMBL/GenBank/DDBJ databases">
        <authorList>
            <person name="de Groot N.N."/>
        </authorList>
    </citation>
    <scope>NUCLEOTIDE SEQUENCE [LARGE SCALE GENOMIC DNA]</scope>
    <source>
        <strain evidence="4 6">NLAE-zl-C202</strain>
        <strain evidence="3 5">NLAE-zl-G339</strain>
    </source>
</reference>
<keyword evidence="2" id="KW-0067">ATP-binding</keyword>
<dbReference type="InterPro" id="IPR012547">
    <property type="entry name" value="PDDEXK_9"/>
</dbReference>
<dbReference type="InterPro" id="IPR018631">
    <property type="entry name" value="AAA-ATPase-like_dom"/>
</dbReference>